<feature type="compositionally biased region" description="Polar residues" evidence="1">
    <location>
        <begin position="84"/>
        <end position="100"/>
    </location>
</feature>
<reference evidence="2" key="2">
    <citation type="submission" date="2008-08" db="EMBL/GenBank/DDBJ databases">
        <authorList>
            <person name="Martin-Cuadrado A.-B."/>
            <person name="Rodriguez-Valera F."/>
            <person name="Moreira D."/>
            <person name="Alba J.-C."/>
            <person name="Ivars-Martinez E."/>
            <person name="Henn M.R."/>
            <person name="Talla E."/>
            <person name="Lopez-Garcia P."/>
        </authorList>
    </citation>
    <scope>NUCLEOTIDE SEQUENCE</scope>
</reference>
<name>B3V657_9ARCH</name>
<dbReference type="EMBL" id="EU686631">
    <property type="protein sequence ID" value="ACF09781.1"/>
    <property type="molecule type" value="Genomic_DNA"/>
</dbReference>
<evidence type="ECO:0000256" key="1">
    <source>
        <dbReference type="SAM" id="MobiDB-lite"/>
    </source>
</evidence>
<sequence length="100" mass="11016">MSVNSNNKIPEELEFKMLDSQLSGSDSVVFQLEDGAQVKIRVSIERAGIATNYTNPDGSQHYNVQASMTVNVISSDKKYKISKTRPSQISNKSSSTKPYA</sequence>
<feature type="region of interest" description="Disordered" evidence="1">
    <location>
        <begin position="79"/>
        <end position="100"/>
    </location>
</feature>
<evidence type="ECO:0000313" key="2">
    <source>
        <dbReference type="EMBL" id="ACF09781.1"/>
    </source>
</evidence>
<organism evidence="2">
    <name type="scientific">uncultured marine crenarchaeote KM3-153-F8</name>
    <dbReference type="NCBI Taxonomy" id="526665"/>
    <lineage>
        <taxon>Archaea</taxon>
        <taxon>Nitrososphaerota</taxon>
        <taxon>Nitrososphaeria</taxon>
        <taxon>Nitrosopumilales</taxon>
        <taxon>environmental samples</taxon>
    </lineage>
</organism>
<proteinExistence type="predicted"/>
<protein>
    <submittedName>
        <fullName evidence="2">Uncharacterized protein</fullName>
    </submittedName>
</protein>
<accession>B3V657</accession>
<reference evidence="2" key="1">
    <citation type="journal article" date="2008" name="ISME J.">
        <title>Hindsight in the relative abundance, metabolic potential and genome dynamics of uncultivated marine archaea from comparative metagenomic analyses of bathypelagic plankton of different oceanic regions.</title>
        <authorList>
            <person name="Martin-Cuadrado A.B."/>
            <person name="Rodriguez-Valera F."/>
            <person name="Moreira D."/>
            <person name="Alba J.C."/>
            <person name="Ivars-Martinez E."/>
            <person name="Henn M.R."/>
            <person name="Talla E."/>
            <person name="Lopez-Garcia P."/>
        </authorList>
    </citation>
    <scope>NUCLEOTIDE SEQUENCE</scope>
</reference>
<dbReference type="AlphaFoldDB" id="B3V657"/>